<feature type="signal peptide" evidence="2">
    <location>
        <begin position="1"/>
        <end position="25"/>
    </location>
</feature>
<evidence type="ECO:0000256" key="2">
    <source>
        <dbReference type="SAM" id="SignalP"/>
    </source>
</evidence>
<sequence>MTPMRRFASPLLLLLLALCSVTATAQDRRPPPPPPPPPGDQGPQQNWPAWDQLTAQQRDVLVSQLRDRWNDDPSRRGRMMDHAQRWQRMSPQQRDQAKRGMERYERMSPEQRDQARALFDRMRTLSPAQRKQLRDQWDAMTPQQREDWVRAHPPSPEDDPD</sequence>
<keyword evidence="2" id="KW-0732">Signal</keyword>
<feature type="compositionally biased region" description="Basic and acidic residues" evidence="1">
    <location>
        <begin position="65"/>
        <end position="84"/>
    </location>
</feature>
<dbReference type="EMBL" id="SHMB01000001">
    <property type="protein sequence ID" value="TAA33404.1"/>
    <property type="molecule type" value="Genomic_DNA"/>
</dbReference>
<feature type="chain" id="PRO_5020568909" evidence="2">
    <location>
        <begin position="26"/>
        <end position="161"/>
    </location>
</feature>
<protein>
    <submittedName>
        <fullName evidence="3">DUF3106 domain-containing protein</fullName>
    </submittedName>
</protein>
<feature type="compositionally biased region" description="Basic and acidic residues" evidence="1">
    <location>
        <begin position="95"/>
        <end position="123"/>
    </location>
</feature>
<organism evidence="3 4">
    <name type="scientific">Pseudoxanthomonas winnipegensis</name>
    <dbReference type="NCBI Taxonomy" id="2480810"/>
    <lineage>
        <taxon>Bacteria</taxon>
        <taxon>Pseudomonadati</taxon>
        <taxon>Pseudomonadota</taxon>
        <taxon>Gammaproteobacteria</taxon>
        <taxon>Lysobacterales</taxon>
        <taxon>Lysobacteraceae</taxon>
        <taxon>Pseudoxanthomonas</taxon>
    </lineage>
</organism>
<dbReference type="Pfam" id="PF11304">
    <property type="entry name" value="DUF3106"/>
    <property type="match status" value="1"/>
</dbReference>
<accession>A0A4Q8LQ53</accession>
<evidence type="ECO:0000313" key="4">
    <source>
        <dbReference type="Proteomes" id="UP000291286"/>
    </source>
</evidence>
<proteinExistence type="predicted"/>
<feature type="compositionally biased region" description="Pro residues" evidence="1">
    <location>
        <begin position="31"/>
        <end position="40"/>
    </location>
</feature>
<evidence type="ECO:0000313" key="3">
    <source>
        <dbReference type="EMBL" id="TAA33404.1"/>
    </source>
</evidence>
<dbReference type="RefSeq" id="WP_130515881.1">
    <property type="nucleotide sequence ID" value="NZ_SHMA01000001.1"/>
</dbReference>
<dbReference type="AlphaFoldDB" id="A0A4Q8LQ53"/>
<dbReference type="InterPro" id="IPR021455">
    <property type="entry name" value="DUF3106"/>
</dbReference>
<dbReference type="Proteomes" id="UP000291286">
    <property type="component" value="Unassembled WGS sequence"/>
</dbReference>
<evidence type="ECO:0000256" key="1">
    <source>
        <dbReference type="SAM" id="MobiDB-lite"/>
    </source>
</evidence>
<reference evidence="3 4" key="1">
    <citation type="submission" date="2019-02" db="EMBL/GenBank/DDBJ databases">
        <title>WGS of Pseudoxanthomonas species novum from clinical isolates.</title>
        <authorList>
            <person name="Bernier A.-M."/>
            <person name="Bernard K."/>
            <person name="Vachon A."/>
        </authorList>
    </citation>
    <scope>NUCLEOTIDE SEQUENCE [LARGE SCALE GENOMIC DNA]</scope>
    <source>
        <strain evidence="3 4">NML171202</strain>
    </source>
</reference>
<name>A0A4Q8LQ53_9GAMM</name>
<feature type="region of interest" description="Disordered" evidence="1">
    <location>
        <begin position="24"/>
        <end position="161"/>
    </location>
</feature>
<comment type="caution">
    <text evidence="3">The sequence shown here is derived from an EMBL/GenBank/DDBJ whole genome shotgun (WGS) entry which is preliminary data.</text>
</comment>
<gene>
    <name evidence="3" type="ORF">EA661_03895</name>
</gene>